<gene>
    <name evidence="2" type="ORF">METZ01_LOCUS212023</name>
</gene>
<comment type="similarity">
    <text evidence="1">Belongs to the methyltransferase superfamily. L-isoaspartyl/D-aspartyl protein methyltransferase family.</text>
</comment>
<dbReference type="PANTHER" id="PTHR11579">
    <property type="entry name" value="PROTEIN-L-ISOASPARTATE O-METHYLTRANSFERASE"/>
    <property type="match status" value="1"/>
</dbReference>
<accession>A0A382F918</accession>
<proteinExistence type="inferred from homology"/>
<dbReference type="SUPFAM" id="SSF53335">
    <property type="entry name" value="S-adenosyl-L-methionine-dependent methyltransferases"/>
    <property type="match status" value="1"/>
</dbReference>
<evidence type="ECO:0000313" key="2">
    <source>
        <dbReference type="EMBL" id="SVB59169.1"/>
    </source>
</evidence>
<dbReference type="GO" id="GO:0005737">
    <property type="term" value="C:cytoplasm"/>
    <property type="evidence" value="ECO:0007669"/>
    <property type="project" value="TreeGrafter"/>
</dbReference>
<dbReference type="AlphaFoldDB" id="A0A382F918"/>
<dbReference type="EMBL" id="UINC01048529">
    <property type="protein sequence ID" value="SVB59169.1"/>
    <property type="molecule type" value="Genomic_DNA"/>
</dbReference>
<sequence length="217" mass="23664">MDIELARFNMIEQQIRPWEVLDPSVLALFKQIPREQFVPPEYSSAAFADFCVPLAHGQCMMQPKVEARLLQALALTAQDRVLEVGTGTGYMTALLSSHCAHVTSIDIHGDFLRPAAARLETLGINNATLEEGDGADGWNATSDWDAILLTGSVPVLPDAYCQILAPGGRLTAIVGQQPIMEAMLYCQSIDGQWSEQSLFDTSLPPLINVKTPSAFTF</sequence>
<dbReference type="InterPro" id="IPR029063">
    <property type="entry name" value="SAM-dependent_MTases_sf"/>
</dbReference>
<dbReference type="InterPro" id="IPR000682">
    <property type="entry name" value="PCMT"/>
</dbReference>
<dbReference type="Pfam" id="PF01135">
    <property type="entry name" value="PCMT"/>
    <property type="match status" value="1"/>
</dbReference>
<name>A0A382F918_9ZZZZ</name>
<dbReference type="GO" id="GO:0004719">
    <property type="term" value="F:protein-L-isoaspartate (D-aspartate) O-methyltransferase activity"/>
    <property type="evidence" value="ECO:0007669"/>
    <property type="project" value="InterPro"/>
</dbReference>
<organism evidence="2">
    <name type="scientific">marine metagenome</name>
    <dbReference type="NCBI Taxonomy" id="408172"/>
    <lineage>
        <taxon>unclassified sequences</taxon>
        <taxon>metagenomes</taxon>
        <taxon>ecological metagenomes</taxon>
    </lineage>
</organism>
<evidence type="ECO:0008006" key="3">
    <source>
        <dbReference type="Google" id="ProtNLM"/>
    </source>
</evidence>
<dbReference type="Gene3D" id="3.40.50.150">
    <property type="entry name" value="Vaccinia Virus protein VP39"/>
    <property type="match status" value="1"/>
</dbReference>
<evidence type="ECO:0000256" key="1">
    <source>
        <dbReference type="ARBA" id="ARBA00005369"/>
    </source>
</evidence>
<reference evidence="2" key="1">
    <citation type="submission" date="2018-05" db="EMBL/GenBank/DDBJ databases">
        <authorList>
            <person name="Lanie J.A."/>
            <person name="Ng W.-L."/>
            <person name="Kazmierczak K.M."/>
            <person name="Andrzejewski T.M."/>
            <person name="Davidsen T.M."/>
            <person name="Wayne K.J."/>
            <person name="Tettelin H."/>
            <person name="Glass J.I."/>
            <person name="Rusch D."/>
            <person name="Podicherti R."/>
            <person name="Tsui H.-C.T."/>
            <person name="Winkler M.E."/>
        </authorList>
    </citation>
    <scope>NUCLEOTIDE SEQUENCE</scope>
</reference>
<dbReference type="PANTHER" id="PTHR11579:SF18">
    <property type="entry name" value="PROTEIN-L-ISOASPARTATE O-METHYLTRANSFERASE"/>
    <property type="match status" value="1"/>
</dbReference>
<protein>
    <recommendedName>
        <fullName evidence="3">Protein-L-isoaspartate(D-aspartate) O-methyltransferase</fullName>
    </recommendedName>
</protein>
<dbReference type="CDD" id="cd02440">
    <property type="entry name" value="AdoMet_MTases"/>
    <property type="match status" value="1"/>
</dbReference>